<dbReference type="SUPFAM" id="SSF56954">
    <property type="entry name" value="Outer membrane efflux proteins (OEP)"/>
    <property type="match status" value="1"/>
</dbReference>
<comment type="subcellular location">
    <subcellularLocation>
        <location evidence="2">Cell membrane</location>
        <topology evidence="2">Lipid-anchor</topology>
    </subcellularLocation>
</comment>
<comment type="caution">
    <text evidence="5">The sequence shown here is derived from an EMBL/GenBank/DDBJ whole genome shotgun (WGS) entry which is preliminary data.</text>
</comment>
<dbReference type="Proteomes" id="UP001574673">
    <property type="component" value="Unassembled WGS sequence"/>
</dbReference>
<evidence type="ECO:0000313" key="6">
    <source>
        <dbReference type="Proteomes" id="UP001574673"/>
    </source>
</evidence>
<dbReference type="Pfam" id="PF02321">
    <property type="entry name" value="OEP"/>
    <property type="match status" value="2"/>
</dbReference>
<dbReference type="PANTHER" id="PTHR30203">
    <property type="entry name" value="OUTER MEMBRANE CATION EFFLUX PROTEIN"/>
    <property type="match status" value="1"/>
</dbReference>
<dbReference type="Gene3D" id="2.20.200.10">
    <property type="entry name" value="Outer membrane efflux proteins (OEP)"/>
    <property type="match status" value="1"/>
</dbReference>
<gene>
    <name evidence="5" type="ORF">ABCS64_01660</name>
</gene>
<feature type="region of interest" description="Disordered" evidence="4">
    <location>
        <begin position="458"/>
        <end position="490"/>
    </location>
</feature>
<organism evidence="5 6">
    <name type="scientific">Dentiradicibacter hellwigii</name>
    <dbReference type="NCBI Taxonomy" id="3149053"/>
    <lineage>
        <taxon>Bacteria</taxon>
        <taxon>Pseudomonadati</taxon>
        <taxon>Pseudomonadota</taxon>
        <taxon>Betaproteobacteria</taxon>
        <taxon>Rhodocyclales</taxon>
        <taxon>Rhodocyclaceae</taxon>
        <taxon>Dentiradicibacter</taxon>
    </lineage>
</organism>
<evidence type="ECO:0000256" key="4">
    <source>
        <dbReference type="SAM" id="MobiDB-lite"/>
    </source>
</evidence>
<reference evidence="6" key="1">
    <citation type="submission" date="2024-06" db="EMBL/GenBank/DDBJ databases">
        <title>Radixoralia hellwigii gen. nov., sp nov., isolated from a root canal in the human oral cavity.</title>
        <authorList>
            <person name="Bartsch S."/>
            <person name="Wittmer A."/>
            <person name="Schulz A.-K."/>
            <person name="Neumann-Schaal M."/>
            <person name="Wolf J."/>
            <person name="Gronow S."/>
            <person name="Tennert C."/>
            <person name="Haecker G."/>
            <person name="Cieplik F."/>
            <person name="Al-Ahmad A."/>
        </authorList>
    </citation>
    <scope>NUCLEOTIDE SEQUENCE [LARGE SCALE GENOMIC DNA]</scope>
    <source>
        <strain evidence="6">Wk13</strain>
    </source>
</reference>
<proteinExistence type="inferred from homology"/>
<accession>A0ABV4UBI2</accession>
<keyword evidence="2" id="KW-0812">Transmembrane</keyword>
<keyword evidence="2" id="KW-0449">Lipoprotein</keyword>
<dbReference type="EMBL" id="JBEUWX010000001">
    <property type="protein sequence ID" value="MFA9949045.1"/>
    <property type="molecule type" value="Genomic_DNA"/>
</dbReference>
<evidence type="ECO:0000256" key="3">
    <source>
        <dbReference type="SAM" id="Coils"/>
    </source>
</evidence>
<dbReference type="InterPro" id="IPR010131">
    <property type="entry name" value="MdtP/NodT-like"/>
</dbReference>
<feature type="coiled-coil region" evidence="3">
    <location>
        <begin position="215"/>
        <end position="242"/>
    </location>
</feature>
<sequence length="490" mass="53924">MNVSARFLPIVLFLAGCAMQPPGDLRRDIETTTDIPTTWMFHSAIQSQAGSSQWWRDYGSVELNRLVEHALAKNQSLAAAGFAWRKSRLAVDNALQDRLPSYNGTASANFSRKLDDETQRTTYNYSASLGISYQVDLWGKLWLAQDNARWGQEASAEDLLATRLSLIGDVIARYLDLVYVADQLTLNRAYLGYAGQILAITRARYEAGGASRLDVAEAEQNLSILESSRDNLENQRQQHEVALSILLGSAPRPLPKVQETLADFKLPAVDVSVPARLLAQRPDLRAAQYRLQQNLGNIAIAERDFYPELNLGASLGSSAERLRKIFENPVGALTAAIALPFLNYHRKEIARKEAEVGYQQALANFRQTLYKALGEAQTALLGLGLAQTDAVHLQQRFAQAREIENLTLARYQAGAVDLQSYLEKQNATRNVEESLLTNRYQQLSRSLALHLALGGTAGDHEAARPRADDDKADNMADNAAGGQTGNSAGN</sequence>
<evidence type="ECO:0000313" key="5">
    <source>
        <dbReference type="EMBL" id="MFA9949045.1"/>
    </source>
</evidence>
<keyword evidence="6" id="KW-1185">Reference proteome</keyword>
<comment type="similarity">
    <text evidence="1 2">Belongs to the outer membrane factor (OMF) (TC 1.B.17) family.</text>
</comment>
<dbReference type="PANTHER" id="PTHR30203:SF32">
    <property type="entry name" value="CATION EFFLUX SYSTEM PROTEIN CUSC"/>
    <property type="match status" value="1"/>
</dbReference>
<dbReference type="PROSITE" id="PS51257">
    <property type="entry name" value="PROKAR_LIPOPROTEIN"/>
    <property type="match status" value="1"/>
</dbReference>
<dbReference type="InterPro" id="IPR003423">
    <property type="entry name" value="OMP_efflux"/>
</dbReference>
<name>A0ABV4UBI2_9RHOO</name>
<keyword evidence="2" id="KW-1134">Transmembrane beta strand</keyword>
<feature type="compositionally biased region" description="Basic and acidic residues" evidence="4">
    <location>
        <begin position="458"/>
        <end position="474"/>
    </location>
</feature>
<keyword evidence="2" id="KW-0472">Membrane</keyword>
<dbReference type="NCBIfam" id="TIGR01845">
    <property type="entry name" value="outer_NodT"/>
    <property type="match status" value="1"/>
</dbReference>
<keyword evidence="2" id="KW-0564">Palmitate</keyword>
<evidence type="ECO:0000256" key="2">
    <source>
        <dbReference type="RuleBase" id="RU362097"/>
    </source>
</evidence>
<keyword evidence="3" id="KW-0175">Coiled coil</keyword>
<dbReference type="Gene3D" id="1.20.1600.10">
    <property type="entry name" value="Outer membrane efflux proteins (OEP)"/>
    <property type="match status" value="1"/>
</dbReference>
<protein>
    <submittedName>
        <fullName evidence="5">Efflux transporter outer membrane subunit</fullName>
    </submittedName>
</protein>
<evidence type="ECO:0000256" key="1">
    <source>
        <dbReference type="ARBA" id="ARBA00007613"/>
    </source>
</evidence>